<evidence type="ECO:0000313" key="2">
    <source>
        <dbReference type="Proteomes" id="UP000192247"/>
    </source>
</evidence>
<gene>
    <name evidence="1" type="ORF">BIW11_04610</name>
</gene>
<dbReference type="Proteomes" id="UP000192247">
    <property type="component" value="Unassembled WGS sequence"/>
</dbReference>
<organism evidence="1 2">
    <name type="scientific">Tropilaelaps mercedesae</name>
    <dbReference type="NCBI Taxonomy" id="418985"/>
    <lineage>
        <taxon>Eukaryota</taxon>
        <taxon>Metazoa</taxon>
        <taxon>Ecdysozoa</taxon>
        <taxon>Arthropoda</taxon>
        <taxon>Chelicerata</taxon>
        <taxon>Arachnida</taxon>
        <taxon>Acari</taxon>
        <taxon>Parasitiformes</taxon>
        <taxon>Mesostigmata</taxon>
        <taxon>Gamasina</taxon>
        <taxon>Dermanyssoidea</taxon>
        <taxon>Laelapidae</taxon>
        <taxon>Tropilaelaps</taxon>
    </lineage>
</organism>
<accession>A0A1V9X458</accession>
<dbReference type="InParanoid" id="A0A1V9X458"/>
<name>A0A1V9X458_9ACAR</name>
<comment type="caution">
    <text evidence="1">The sequence shown here is derived from an EMBL/GenBank/DDBJ whole genome shotgun (WGS) entry which is preliminary data.</text>
</comment>
<dbReference type="EMBL" id="MNPL01025700">
    <property type="protein sequence ID" value="OQR68163.1"/>
    <property type="molecule type" value="Genomic_DNA"/>
</dbReference>
<reference evidence="1 2" key="1">
    <citation type="journal article" date="2017" name="Gigascience">
        <title>Draft genome of the honey bee ectoparasitic mite, Tropilaelaps mercedesae, is shaped by the parasitic life history.</title>
        <authorList>
            <person name="Dong X."/>
            <person name="Armstrong S.D."/>
            <person name="Xia D."/>
            <person name="Makepeace B.L."/>
            <person name="Darby A.C."/>
            <person name="Kadowaki T."/>
        </authorList>
    </citation>
    <scope>NUCLEOTIDE SEQUENCE [LARGE SCALE GENOMIC DNA]</scope>
    <source>
        <strain evidence="1">Wuxi-XJTLU</strain>
    </source>
</reference>
<keyword evidence="2" id="KW-1185">Reference proteome</keyword>
<evidence type="ECO:0000313" key="1">
    <source>
        <dbReference type="EMBL" id="OQR68163.1"/>
    </source>
</evidence>
<dbReference type="AlphaFoldDB" id="A0A1V9X458"/>
<protein>
    <submittedName>
        <fullName evidence="1">THO complex subunit 5-like</fullName>
    </submittedName>
</protein>
<proteinExistence type="predicted"/>
<sequence>MSTTRKTQRLVKPVVTEGSTQVKPSIDFWELESKEVEHMQAHVNLARFADLCKDLKKNMRLIDENKKRGNTAKADWLKRDT</sequence>